<dbReference type="GO" id="GO:0016787">
    <property type="term" value="F:hydrolase activity"/>
    <property type="evidence" value="ECO:0007669"/>
    <property type="project" value="UniProtKB-KW"/>
</dbReference>
<dbReference type="EMBL" id="JAWWNJ010000121">
    <property type="protein sequence ID" value="KAK6988687.1"/>
    <property type="molecule type" value="Genomic_DNA"/>
</dbReference>
<evidence type="ECO:0000313" key="3">
    <source>
        <dbReference type="Proteomes" id="UP001362999"/>
    </source>
</evidence>
<dbReference type="PANTHER" id="PTHR43349">
    <property type="entry name" value="PINORESINOL REDUCTASE-RELATED"/>
    <property type="match status" value="1"/>
</dbReference>
<dbReference type="AlphaFoldDB" id="A0AAV9ZRA0"/>
<sequence>MSKQRVLLLGATGHTGNSILRALLKDNLAFREVEALVRPSSAEKPEVQKLKNEPGLKIRVLDIAEASGEELVKVLTGIDVFISAIDMMGQLAQLRLVAAAKQAGVKRFIPCAFITICPPGGIMPMRDAKEQVYQEIWKAQLPYTIIDVGFWHQLSFPTLPSGKVDYAFLNTPNMLTDLRDIGPYVALIIKDERTVNKFVCAYSDVLNQNDIFGMMEEMSGEKIERKSVSASDILTKRDTASATIATDPTNVQAHMTLYHAGYLNSKYVRGDNTPEYARYLGYVDAGELYPDFKPIKFRAFLEELLEGKIEGVPY</sequence>
<evidence type="ECO:0000259" key="1">
    <source>
        <dbReference type="Pfam" id="PF05368"/>
    </source>
</evidence>
<proteinExistence type="predicted"/>
<dbReference type="Gene3D" id="3.90.25.10">
    <property type="entry name" value="UDP-galactose 4-epimerase, domain 1"/>
    <property type="match status" value="1"/>
</dbReference>
<name>A0AAV9ZRA0_9AGAR</name>
<dbReference type="Proteomes" id="UP001362999">
    <property type="component" value="Unassembled WGS sequence"/>
</dbReference>
<dbReference type="SUPFAM" id="SSF51735">
    <property type="entry name" value="NAD(P)-binding Rossmann-fold domains"/>
    <property type="match status" value="1"/>
</dbReference>
<dbReference type="Pfam" id="PF05368">
    <property type="entry name" value="NmrA"/>
    <property type="match status" value="1"/>
</dbReference>
<reference evidence="2 3" key="1">
    <citation type="journal article" date="2024" name="J Genomics">
        <title>Draft genome sequencing and assembly of Favolaschia claudopus CIRM-BRFM 2984 isolated from oak limbs.</title>
        <authorList>
            <person name="Navarro D."/>
            <person name="Drula E."/>
            <person name="Chaduli D."/>
            <person name="Cazenave R."/>
            <person name="Ahrendt S."/>
            <person name="Wang J."/>
            <person name="Lipzen A."/>
            <person name="Daum C."/>
            <person name="Barry K."/>
            <person name="Grigoriev I.V."/>
            <person name="Favel A."/>
            <person name="Rosso M.N."/>
            <person name="Martin F."/>
        </authorList>
    </citation>
    <scope>NUCLEOTIDE SEQUENCE [LARGE SCALE GENOMIC DNA]</scope>
    <source>
        <strain evidence="2 3">CIRM-BRFM 2984</strain>
    </source>
</reference>
<protein>
    <submittedName>
        <fullName evidence="2">Glycoside hydrolase</fullName>
    </submittedName>
</protein>
<dbReference type="InterPro" id="IPR036291">
    <property type="entry name" value="NAD(P)-bd_dom_sf"/>
</dbReference>
<dbReference type="InterPro" id="IPR050608">
    <property type="entry name" value="NmrA-type/Isoflavone_red_sf"/>
</dbReference>
<evidence type="ECO:0000313" key="2">
    <source>
        <dbReference type="EMBL" id="KAK6988687.1"/>
    </source>
</evidence>
<keyword evidence="2" id="KW-0378">Hydrolase</keyword>
<dbReference type="PANTHER" id="PTHR43349:SF93">
    <property type="entry name" value="ISOFLAVONE REDUCTASE HOMOLOG P3-RELATED"/>
    <property type="match status" value="1"/>
</dbReference>
<keyword evidence="3" id="KW-1185">Reference proteome</keyword>
<dbReference type="Gene3D" id="3.40.50.720">
    <property type="entry name" value="NAD(P)-binding Rossmann-like Domain"/>
    <property type="match status" value="1"/>
</dbReference>
<organism evidence="2 3">
    <name type="scientific">Favolaschia claudopus</name>
    <dbReference type="NCBI Taxonomy" id="2862362"/>
    <lineage>
        <taxon>Eukaryota</taxon>
        <taxon>Fungi</taxon>
        <taxon>Dikarya</taxon>
        <taxon>Basidiomycota</taxon>
        <taxon>Agaricomycotina</taxon>
        <taxon>Agaricomycetes</taxon>
        <taxon>Agaricomycetidae</taxon>
        <taxon>Agaricales</taxon>
        <taxon>Marasmiineae</taxon>
        <taxon>Mycenaceae</taxon>
        <taxon>Favolaschia</taxon>
    </lineage>
</organism>
<gene>
    <name evidence="2" type="ORF">R3P38DRAFT_3443641</name>
</gene>
<feature type="domain" description="NmrA-like" evidence="1">
    <location>
        <begin position="3"/>
        <end position="236"/>
    </location>
</feature>
<dbReference type="InterPro" id="IPR008030">
    <property type="entry name" value="NmrA-like"/>
</dbReference>
<comment type="caution">
    <text evidence="2">The sequence shown here is derived from an EMBL/GenBank/DDBJ whole genome shotgun (WGS) entry which is preliminary data.</text>
</comment>
<accession>A0AAV9ZRA0</accession>